<dbReference type="Proteomes" id="UP001258315">
    <property type="component" value="Unassembled WGS sequence"/>
</dbReference>
<keyword evidence="1" id="KW-0472">Membrane</keyword>
<dbReference type="PANTHER" id="PTHR30273">
    <property type="entry name" value="PERIPLASMIC SIGNAL SENSOR AND SIGMA FACTOR ACTIVATOR FECR-RELATED"/>
    <property type="match status" value="1"/>
</dbReference>
<keyword evidence="1" id="KW-1133">Transmembrane helix</keyword>
<dbReference type="InterPro" id="IPR006860">
    <property type="entry name" value="FecR"/>
</dbReference>
<evidence type="ECO:0000259" key="3">
    <source>
        <dbReference type="Pfam" id="PF16344"/>
    </source>
</evidence>
<dbReference type="RefSeq" id="WP_311950085.1">
    <property type="nucleotide sequence ID" value="NZ_JAVLVU010000001.1"/>
</dbReference>
<evidence type="ECO:0000256" key="1">
    <source>
        <dbReference type="SAM" id="Phobius"/>
    </source>
</evidence>
<dbReference type="PIRSF" id="PIRSF018266">
    <property type="entry name" value="FecR"/>
    <property type="match status" value="1"/>
</dbReference>
<proteinExistence type="predicted"/>
<dbReference type="Pfam" id="PF04773">
    <property type="entry name" value="FecR"/>
    <property type="match status" value="1"/>
</dbReference>
<dbReference type="Gene3D" id="2.60.120.1440">
    <property type="match status" value="1"/>
</dbReference>
<dbReference type="Pfam" id="PF16344">
    <property type="entry name" value="FecR_C"/>
    <property type="match status" value="1"/>
</dbReference>
<dbReference type="EMBL" id="JAVLVU010000001">
    <property type="protein sequence ID" value="MDT3403254.1"/>
    <property type="molecule type" value="Genomic_DNA"/>
</dbReference>
<dbReference type="PANTHER" id="PTHR30273:SF2">
    <property type="entry name" value="PROTEIN FECR"/>
    <property type="match status" value="1"/>
</dbReference>
<comment type="caution">
    <text evidence="4">The sequence shown here is derived from an EMBL/GenBank/DDBJ whole genome shotgun (WGS) entry which is preliminary data.</text>
</comment>
<reference evidence="5" key="1">
    <citation type="submission" date="2023-07" db="EMBL/GenBank/DDBJ databases">
        <title>Functional and genomic diversity of the sorghum phyllosphere microbiome.</title>
        <authorList>
            <person name="Shade A."/>
        </authorList>
    </citation>
    <scope>NUCLEOTIDE SEQUENCE [LARGE SCALE GENOMIC DNA]</scope>
    <source>
        <strain evidence="5">SORGH_AS_0422</strain>
    </source>
</reference>
<dbReference type="InterPro" id="IPR012373">
    <property type="entry name" value="Ferrdict_sens_TM"/>
</dbReference>
<evidence type="ECO:0000313" key="4">
    <source>
        <dbReference type="EMBL" id="MDT3403254.1"/>
    </source>
</evidence>
<accession>A0ABU3GU13</accession>
<feature type="transmembrane region" description="Helical" evidence="1">
    <location>
        <begin position="77"/>
        <end position="99"/>
    </location>
</feature>
<dbReference type="InterPro" id="IPR032508">
    <property type="entry name" value="FecR_C"/>
</dbReference>
<keyword evidence="5" id="KW-1185">Reference proteome</keyword>
<name>A0ABU3GU13_9SPHI</name>
<feature type="domain" description="Protein FecR C-terminal" evidence="3">
    <location>
        <begin position="256"/>
        <end position="321"/>
    </location>
</feature>
<keyword evidence="1 4" id="KW-0812">Transmembrane</keyword>
<feature type="domain" description="FecR protein" evidence="2">
    <location>
        <begin position="123"/>
        <end position="209"/>
    </location>
</feature>
<organism evidence="4 5">
    <name type="scientific">Mucilaginibacter terrae</name>
    <dbReference type="NCBI Taxonomy" id="1955052"/>
    <lineage>
        <taxon>Bacteria</taxon>
        <taxon>Pseudomonadati</taxon>
        <taxon>Bacteroidota</taxon>
        <taxon>Sphingobacteriia</taxon>
        <taxon>Sphingobacteriales</taxon>
        <taxon>Sphingobacteriaceae</taxon>
        <taxon>Mucilaginibacter</taxon>
    </lineage>
</organism>
<protein>
    <submittedName>
        <fullName evidence="4">Transmembrane sensor</fullName>
    </submittedName>
</protein>
<dbReference type="Gene3D" id="3.55.50.30">
    <property type="match status" value="1"/>
</dbReference>
<evidence type="ECO:0000313" key="5">
    <source>
        <dbReference type="Proteomes" id="UP001258315"/>
    </source>
</evidence>
<gene>
    <name evidence="4" type="ORF">QE417_002326</name>
</gene>
<evidence type="ECO:0000259" key="2">
    <source>
        <dbReference type="Pfam" id="PF04773"/>
    </source>
</evidence>
<sequence length="327" mass="37106">MKITPHLIEKYLRNQCTAEERSAVNDWYKNFSNEPDPFGDMSIQDQENIRQSIYERYKQSKAQKEDEGQARSYKSTLYWMLGATSSMAALILIIVKLIGNQPALPKVQHTASLQLVYYNNNSGIVKKNLPDHSVVWLSPKSTLTYPKNFVGHYREVKLQGEAFFEVTKDKAHPFIIKSNDITTKVWGTSFRVRAFKNSPEEVTVVTGKVSVHERNSAKSVMLLPNQKATLLNHAILVKKSGSSIKAEMRIWHKTSLSFNDARLNQVFTALSKNFDISIHSSDAKLNNLIFTGDFTDQNLPAILDMIQQSVNASYHINANGVFEFQSN</sequence>